<dbReference type="InterPro" id="IPR000683">
    <property type="entry name" value="Gfo/Idh/MocA-like_OxRdtase_N"/>
</dbReference>
<feature type="domain" description="Gfo/Idh/MocA-like oxidoreductase N-terminal" evidence="2">
    <location>
        <begin position="5"/>
        <end position="123"/>
    </location>
</feature>
<gene>
    <name evidence="4" type="ORF">E6H03_03150</name>
</gene>
<dbReference type="Gene3D" id="3.40.50.720">
    <property type="entry name" value="NAD(P)-binding Rossmann-like Domain"/>
    <property type="match status" value="1"/>
</dbReference>
<comment type="caution">
    <text evidence="4">The sequence shown here is derived from an EMBL/GenBank/DDBJ whole genome shotgun (WGS) entry which is preliminary data.</text>
</comment>
<dbReference type="GO" id="GO:0000166">
    <property type="term" value="F:nucleotide binding"/>
    <property type="evidence" value="ECO:0007669"/>
    <property type="project" value="InterPro"/>
</dbReference>
<dbReference type="InterPro" id="IPR050463">
    <property type="entry name" value="Gfo/Idh/MocA_oxidrdct_glycsds"/>
</dbReference>
<dbReference type="Gene3D" id="3.30.360.10">
    <property type="entry name" value="Dihydrodipicolinate Reductase, domain 2"/>
    <property type="match status" value="1"/>
</dbReference>
<dbReference type="InterPro" id="IPR055170">
    <property type="entry name" value="GFO_IDH_MocA-like_dom"/>
</dbReference>
<dbReference type="PANTHER" id="PTHR43818">
    <property type="entry name" value="BCDNA.GH03377"/>
    <property type="match status" value="1"/>
</dbReference>
<dbReference type="Proteomes" id="UP000318093">
    <property type="component" value="Unassembled WGS sequence"/>
</dbReference>
<protein>
    <submittedName>
        <fullName evidence="4">Gfo/Idh/MocA family oxidoreductase</fullName>
    </submittedName>
</protein>
<sequence length="374" mass="41007">MTAPLRVGLLGCGRIARLAHLAVLSRLRGVNLVALAEADPQRRAEVRRLPAVAMVADYRELLDRPDVEAVIVALPPSLHADAAITAFERGKHVYMEKPLALNLAEAARMLATWRRTGLVGMIGFNYRFNQLYATAREQIGAGRLGELVTARSVFSTSTRPMPEWEQTRERGGGALLSLGSHHIDLMRFLLGREIRDVSAGWRTQRTEHDTAVLQMRLDDGLLVQSFFSLSGVEEDRVEIYGQEGKLTVDRSWSLDVEISPITLRYARARHLARALRALRGIPHAVDKIMSPGREPSYRAALAHFAAAVRFGRRASPDFCDGYRSLAVVEAAERCGTTDRWISLGDPLDAGLGMAATSGAAVEAAARRPRGVADA</sequence>
<proteinExistence type="predicted"/>
<evidence type="ECO:0000259" key="3">
    <source>
        <dbReference type="Pfam" id="PF22725"/>
    </source>
</evidence>
<accession>A0A537JKW2</accession>
<dbReference type="SUPFAM" id="SSF55347">
    <property type="entry name" value="Glyceraldehyde-3-phosphate dehydrogenase-like, C-terminal domain"/>
    <property type="match status" value="1"/>
</dbReference>
<keyword evidence="1" id="KW-0560">Oxidoreductase</keyword>
<dbReference type="Pfam" id="PF22725">
    <property type="entry name" value="GFO_IDH_MocA_C3"/>
    <property type="match status" value="1"/>
</dbReference>
<dbReference type="SUPFAM" id="SSF51735">
    <property type="entry name" value="NAD(P)-binding Rossmann-fold domains"/>
    <property type="match status" value="1"/>
</dbReference>
<dbReference type="InterPro" id="IPR036291">
    <property type="entry name" value="NAD(P)-bd_dom_sf"/>
</dbReference>
<evidence type="ECO:0000313" key="5">
    <source>
        <dbReference type="Proteomes" id="UP000318093"/>
    </source>
</evidence>
<evidence type="ECO:0000313" key="4">
    <source>
        <dbReference type="EMBL" id="TMI83776.1"/>
    </source>
</evidence>
<dbReference type="Pfam" id="PF01408">
    <property type="entry name" value="GFO_IDH_MocA"/>
    <property type="match status" value="1"/>
</dbReference>
<evidence type="ECO:0000259" key="2">
    <source>
        <dbReference type="Pfam" id="PF01408"/>
    </source>
</evidence>
<evidence type="ECO:0000256" key="1">
    <source>
        <dbReference type="ARBA" id="ARBA00023002"/>
    </source>
</evidence>
<dbReference type="EMBL" id="VBAN01000092">
    <property type="protein sequence ID" value="TMI83776.1"/>
    <property type="molecule type" value="Genomic_DNA"/>
</dbReference>
<dbReference type="GO" id="GO:0016491">
    <property type="term" value="F:oxidoreductase activity"/>
    <property type="evidence" value="ECO:0007669"/>
    <property type="project" value="UniProtKB-KW"/>
</dbReference>
<dbReference type="AlphaFoldDB" id="A0A537JKW2"/>
<reference evidence="4 5" key="1">
    <citation type="journal article" date="2019" name="Nat. Microbiol.">
        <title>Mediterranean grassland soil C-N compound turnover is dependent on rainfall and depth, and is mediated by genomically divergent microorganisms.</title>
        <authorList>
            <person name="Diamond S."/>
            <person name="Andeer P.F."/>
            <person name="Li Z."/>
            <person name="Crits-Christoph A."/>
            <person name="Burstein D."/>
            <person name="Anantharaman K."/>
            <person name="Lane K.R."/>
            <person name="Thomas B.C."/>
            <person name="Pan C."/>
            <person name="Northen T.R."/>
            <person name="Banfield J.F."/>
        </authorList>
    </citation>
    <scope>NUCLEOTIDE SEQUENCE [LARGE SCALE GENOMIC DNA]</scope>
    <source>
        <strain evidence="4">NP_6</strain>
    </source>
</reference>
<name>A0A537JKW2_9BACT</name>
<organism evidence="4 5">
    <name type="scientific">Candidatus Segetimicrobium genomatis</name>
    <dbReference type="NCBI Taxonomy" id="2569760"/>
    <lineage>
        <taxon>Bacteria</taxon>
        <taxon>Bacillati</taxon>
        <taxon>Candidatus Sysuimicrobiota</taxon>
        <taxon>Candidatus Sysuimicrobiia</taxon>
        <taxon>Candidatus Sysuimicrobiales</taxon>
        <taxon>Candidatus Segetimicrobiaceae</taxon>
        <taxon>Candidatus Segetimicrobium</taxon>
    </lineage>
</organism>
<feature type="domain" description="GFO/IDH/MocA-like oxidoreductase" evidence="3">
    <location>
        <begin position="132"/>
        <end position="246"/>
    </location>
</feature>
<dbReference type="PANTHER" id="PTHR43818:SF11">
    <property type="entry name" value="BCDNA.GH03377"/>
    <property type="match status" value="1"/>
</dbReference>